<reference evidence="1 2" key="1">
    <citation type="submission" date="2021-06" db="EMBL/GenBank/DDBJ databases">
        <authorList>
            <person name="Kallberg Y."/>
            <person name="Tangrot J."/>
            <person name="Rosling A."/>
        </authorList>
    </citation>
    <scope>NUCLEOTIDE SEQUENCE [LARGE SCALE GENOMIC DNA]</scope>
    <source>
        <strain evidence="1 2">120-4 pot B 10/14</strain>
    </source>
</reference>
<proteinExistence type="predicted"/>
<name>A0ABN7V3S4_GIGMA</name>
<dbReference type="EMBL" id="CAJVQB010008737">
    <property type="protein sequence ID" value="CAG8722499.1"/>
    <property type="molecule type" value="Genomic_DNA"/>
</dbReference>
<evidence type="ECO:0000313" key="2">
    <source>
        <dbReference type="Proteomes" id="UP000789901"/>
    </source>
</evidence>
<accession>A0ABN7V3S4</accession>
<protein>
    <submittedName>
        <fullName evidence="1">10312_t:CDS:1</fullName>
    </submittedName>
</protein>
<comment type="caution">
    <text evidence="1">The sequence shown here is derived from an EMBL/GenBank/DDBJ whole genome shotgun (WGS) entry which is preliminary data.</text>
</comment>
<organism evidence="1 2">
    <name type="scientific">Gigaspora margarita</name>
    <dbReference type="NCBI Taxonomy" id="4874"/>
    <lineage>
        <taxon>Eukaryota</taxon>
        <taxon>Fungi</taxon>
        <taxon>Fungi incertae sedis</taxon>
        <taxon>Mucoromycota</taxon>
        <taxon>Glomeromycotina</taxon>
        <taxon>Glomeromycetes</taxon>
        <taxon>Diversisporales</taxon>
        <taxon>Gigasporaceae</taxon>
        <taxon>Gigaspora</taxon>
    </lineage>
</organism>
<gene>
    <name evidence="1" type="ORF">GMARGA_LOCUS13648</name>
</gene>
<dbReference type="Proteomes" id="UP000789901">
    <property type="component" value="Unassembled WGS sequence"/>
</dbReference>
<keyword evidence="2" id="KW-1185">Reference proteome</keyword>
<evidence type="ECO:0000313" key="1">
    <source>
        <dbReference type="EMBL" id="CAG8722499.1"/>
    </source>
</evidence>
<sequence length="108" mass="12983">MSFENLPVHIPANILLKYYGILDNSLDIMNLPKGFTQPLIMFNDNANFEVQFINTNKNNEILDEENYYFMTNDEVKQGCSKLKRLNENKRQMHNELEKKRREDISYWF</sequence>